<comment type="similarity">
    <text evidence="11">Belongs to the DHHC palmitoyltransferase family. PFA4 subfamily.</text>
</comment>
<comment type="subcellular location">
    <subcellularLocation>
        <location evidence="11">Endoplasmic reticulum membrane</location>
        <topology evidence="11">Multi-pass membrane protein</topology>
    </subcellularLocation>
    <subcellularLocation>
        <location evidence="1">Membrane</location>
        <topology evidence="1">Multi-pass membrane protein</topology>
    </subcellularLocation>
</comment>
<keyword evidence="6 11" id="KW-0472">Membrane</keyword>
<evidence type="ECO:0000256" key="11">
    <source>
        <dbReference type="HAMAP-Rule" id="MF_03199"/>
    </source>
</evidence>
<keyword evidence="8 11" id="KW-0449">Lipoprotein</keyword>
<evidence type="ECO:0000313" key="16">
    <source>
        <dbReference type="Proteomes" id="UP000019377"/>
    </source>
</evidence>
<evidence type="ECO:0000256" key="13">
    <source>
        <dbReference type="SAM" id="MobiDB-lite"/>
    </source>
</evidence>
<keyword evidence="5 11" id="KW-1133">Transmembrane helix</keyword>
<dbReference type="PANTHER" id="PTHR12246">
    <property type="entry name" value="PALMITOYLTRANSFERASE ZDHHC16"/>
    <property type="match status" value="1"/>
</dbReference>
<comment type="caution">
    <text evidence="11">Lacks conserved residue(s) required for the propagation of feature annotation.</text>
</comment>
<comment type="function">
    <text evidence="11">Mediates the reversible addition of palmitate to target proteins, thereby regulating their membrane association and biological function.</text>
</comment>
<evidence type="ECO:0000256" key="4">
    <source>
        <dbReference type="ARBA" id="ARBA00022824"/>
    </source>
</evidence>
<evidence type="ECO:0000256" key="9">
    <source>
        <dbReference type="ARBA" id="ARBA00023315"/>
    </source>
</evidence>
<feature type="compositionally biased region" description="Polar residues" evidence="13">
    <location>
        <begin position="1"/>
        <end position="17"/>
    </location>
</feature>
<evidence type="ECO:0000256" key="5">
    <source>
        <dbReference type="ARBA" id="ARBA00022989"/>
    </source>
</evidence>
<dbReference type="EC" id="2.3.1.225" evidence="11"/>
<dbReference type="OMA" id="EASVMHR"/>
<evidence type="ECO:0000256" key="7">
    <source>
        <dbReference type="ARBA" id="ARBA00023139"/>
    </source>
</evidence>
<comment type="catalytic activity">
    <reaction evidence="10 11 12">
        <text>L-cysteinyl-[protein] + hexadecanoyl-CoA = S-hexadecanoyl-L-cysteinyl-[protein] + CoA</text>
        <dbReference type="Rhea" id="RHEA:36683"/>
        <dbReference type="Rhea" id="RHEA-COMP:10131"/>
        <dbReference type="Rhea" id="RHEA-COMP:11032"/>
        <dbReference type="ChEBI" id="CHEBI:29950"/>
        <dbReference type="ChEBI" id="CHEBI:57287"/>
        <dbReference type="ChEBI" id="CHEBI:57379"/>
        <dbReference type="ChEBI" id="CHEBI:74151"/>
        <dbReference type="EC" id="2.3.1.225"/>
    </reaction>
</comment>
<reference evidence="16" key="1">
    <citation type="journal article" date="2013" name="Genome Announc.">
        <title>Draft genome sequence of Pseudozyma brasiliensis sp. nov. strain GHG001, a high producer of endo-1,4-xylanase isolated from an insect pest of sugarcane.</title>
        <authorList>
            <person name="Oliveira J.V.D.C."/>
            <person name="dos Santos R.A.C."/>
            <person name="Borges T.A."/>
            <person name="Riano-Pachon D.M."/>
            <person name="Goldman G.H."/>
        </authorList>
    </citation>
    <scope>NUCLEOTIDE SEQUENCE [LARGE SCALE GENOMIC DNA]</scope>
    <source>
        <strain evidence="16">GHG001</strain>
    </source>
</reference>
<evidence type="ECO:0000256" key="3">
    <source>
        <dbReference type="ARBA" id="ARBA00022692"/>
    </source>
</evidence>
<keyword evidence="4 11" id="KW-0256">Endoplasmic reticulum</keyword>
<feature type="region of interest" description="Disordered" evidence="13">
    <location>
        <begin position="1"/>
        <end position="90"/>
    </location>
</feature>
<dbReference type="OrthoDB" id="331948at2759"/>
<feature type="transmembrane region" description="Helical" evidence="11 12">
    <location>
        <begin position="279"/>
        <end position="305"/>
    </location>
</feature>
<evidence type="ECO:0000256" key="8">
    <source>
        <dbReference type="ARBA" id="ARBA00023288"/>
    </source>
</evidence>
<keyword evidence="3 11" id="KW-0812">Transmembrane</keyword>
<dbReference type="HOGENOM" id="CLU_027721_9_0_1"/>
<dbReference type="EMBL" id="KI545862">
    <property type="protein sequence ID" value="EST07600.1"/>
    <property type="molecule type" value="Genomic_DNA"/>
</dbReference>
<feature type="domain" description="Palmitoyltransferase DHHC" evidence="14">
    <location>
        <begin position="191"/>
        <end position="319"/>
    </location>
</feature>
<evidence type="ECO:0000256" key="1">
    <source>
        <dbReference type="ARBA" id="ARBA00004141"/>
    </source>
</evidence>
<dbReference type="HAMAP" id="MF_03199">
    <property type="entry name" value="DHHC_PAT_PFA4"/>
    <property type="match status" value="1"/>
</dbReference>
<evidence type="ECO:0000313" key="15">
    <source>
        <dbReference type="EMBL" id="EST07600.1"/>
    </source>
</evidence>
<dbReference type="Pfam" id="PF01529">
    <property type="entry name" value="DHHC"/>
    <property type="match status" value="1"/>
</dbReference>
<dbReference type="Proteomes" id="UP000019377">
    <property type="component" value="Unassembled WGS sequence"/>
</dbReference>
<dbReference type="GO" id="GO:0005789">
    <property type="term" value="C:endoplasmic reticulum membrane"/>
    <property type="evidence" value="ECO:0007669"/>
    <property type="project" value="UniProtKB-SubCell"/>
</dbReference>
<feature type="compositionally biased region" description="Low complexity" evidence="13">
    <location>
        <begin position="70"/>
        <end position="86"/>
    </location>
</feature>
<evidence type="ECO:0000256" key="10">
    <source>
        <dbReference type="ARBA" id="ARBA00048048"/>
    </source>
</evidence>
<keyword evidence="7 11" id="KW-0564">Palmitate</keyword>
<keyword evidence="9 11" id="KW-0012">Acyltransferase</keyword>
<feature type="transmembrane region" description="Helical" evidence="11 12">
    <location>
        <begin position="131"/>
        <end position="152"/>
    </location>
</feature>
<feature type="active site" description="S-palmitoyl cysteine intermediate" evidence="11">
    <location>
        <position position="224"/>
    </location>
</feature>
<keyword evidence="2 11" id="KW-0808">Transferase</keyword>
<feature type="region of interest" description="Disordered" evidence="13">
    <location>
        <begin position="434"/>
        <end position="487"/>
    </location>
</feature>
<protein>
    <recommendedName>
        <fullName evidence="11">Palmitoyltransferase PFA4</fullName>
        <ecNumber evidence="11">2.3.1.225</ecNumber>
    </recommendedName>
    <alternativeName>
        <fullName evidence="11">Protein S-acyltransferase</fullName>
        <shortName evidence="11">PAT</shortName>
    </alternativeName>
    <alternativeName>
        <fullName evidence="11">Protein fatty acyltransferase 4</fullName>
    </alternativeName>
</protein>
<evidence type="ECO:0000256" key="6">
    <source>
        <dbReference type="ARBA" id="ARBA00023136"/>
    </source>
</evidence>
<evidence type="ECO:0000256" key="12">
    <source>
        <dbReference type="RuleBase" id="RU079119"/>
    </source>
</evidence>
<evidence type="ECO:0000256" key="2">
    <source>
        <dbReference type="ARBA" id="ARBA00022679"/>
    </source>
</evidence>
<feature type="compositionally biased region" description="Acidic residues" evidence="13">
    <location>
        <begin position="520"/>
        <end position="537"/>
    </location>
</feature>
<dbReference type="AlphaFoldDB" id="V5ER61"/>
<gene>
    <name evidence="11" type="primary">PFA4</name>
    <name evidence="15" type="ORF">PSEUBRA_SCAF2g02723</name>
</gene>
<feature type="region of interest" description="Disordered" evidence="13">
    <location>
        <begin position="512"/>
        <end position="547"/>
    </location>
</feature>
<organism evidence="15 16">
    <name type="scientific">Kalmanozyma brasiliensis (strain GHG001)</name>
    <name type="common">Yeast</name>
    <name type="synonym">Pseudozyma brasiliensis</name>
    <dbReference type="NCBI Taxonomy" id="1365824"/>
    <lineage>
        <taxon>Eukaryota</taxon>
        <taxon>Fungi</taxon>
        <taxon>Dikarya</taxon>
        <taxon>Basidiomycota</taxon>
        <taxon>Ustilaginomycotina</taxon>
        <taxon>Ustilaginomycetes</taxon>
        <taxon>Ustilaginales</taxon>
        <taxon>Ustilaginaceae</taxon>
        <taxon>Kalmanozyma</taxon>
    </lineage>
</organism>
<accession>V5ER61</accession>
<dbReference type="InterPro" id="IPR033682">
    <property type="entry name" value="PFA4"/>
</dbReference>
<dbReference type="InterPro" id="IPR001594">
    <property type="entry name" value="Palmitoyltrfase_DHHC"/>
</dbReference>
<dbReference type="InterPro" id="IPR039859">
    <property type="entry name" value="PFA4/ZDH16/20/ERF2-like"/>
</dbReference>
<feature type="transmembrane region" description="Helical" evidence="11 12">
    <location>
        <begin position="99"/>
        <end position="125"/>
    </location>
</feature>
<evidence type="ECO:0000259" key="14">
    <source>
        <dbReference type="Pfam" id="PF01529"/>
    </source>
</evidence>
<name>V5ER61_KALBG</name>
<keyword evidence="16" id="KW-1185">Reference proteome</keyword>
<feature type="compositionally biased region" description="Low complexity" evidence="13">
    <location>
        <begin position="476"/>
        <end position="486"/>
    </location>
</feature>
<comment type="domain">
    <text evidence="11 12">The DHHC domain is required for palmitoyltransferase activity.</text>
</comment>
<proteinExistence type="inferred from homology"/>
<dbReference type="PROSITE" id="PS50216">
    <property type="entry name" value="DHHC"/>
    <property type="match status" value="1"/>
</dbReference>
<dbReference type="GO" id="GO:0019706">
    <property type="term" value="F:protein-cysteine S-palmitoyltransferase activity"/>
    <property type="evidence" value="ECO:0007669"/>
    <property type="project" value="UniProtKB-UniRule"/>
</dbReference>
<dbReference type="eggNOG" id="KOG1314">
    <property type="taxonomic scope" value="Eukaryota"/>
</dbReference>
<sequence length="634" mass="70651">MSQAMSSSNGRAETISTLRAKGCPASASKADLDDGAYPNSESDGEVEAHSLSKEGQPLLSHRDEAAQPADGSIDLSSSGSSGPSIPNGKRRTPLKWSEVIWVTLTTLLISILGYTSQLFIMLPYYHKTPSFTLPTLLSVLIPFNLGLGLIFYNYYLCVTTDPGGVSSGWEPDWSALDPSSSAIMELKQHIYRPRYCKTCSAYKPPRSHHCKTCNRCVLRMDHHCPWLANCVGFHNYASFLRFLFAVDVTCTFHLAMISGRVGDWWNSYGYWREPGTSEVVWLVINYALCIPVWVLVGCFSAYHFYCAAVNQTTIESWEKERVATMVRRGRVRKIKYPYDLGVWRNVREVLGSSPLMWCLPGRGGVGEGLEYDVANGLGKYRSISVRSIKSRRWKIQTALQDGGMEMMEEEDEESYVDAELEASVMHRLSSSRCHNQPKIRSLTRPPSFFAPTDPGAQYRWPPKDPTKTTYAPELFSAPPGASSSSPFTYGSGFNPNLRPSNAGLRYRGAAYAHEEREEQSANEEGEGDEESDSDDDVVAYPTGPRMMAEPDADQLAALDGFDADYYGVDAHDRPYAYGNGFHDNEDAFQYGVVEEEEEDDEEDDEEDAKVGGARVLVRRGSEGYEVRPRGGWTV</sequence>